<sequence length="129" mass="14459">MDLKDKQVGKNKSFIASLKHAFRGIVTVFKEERNMRSHLLSAVLSLVLCWLFHVSTVEWFMILFCCFLVIIIEVLNTVVENIVDLVTGCSYHPIAKKAKDMAAAAVLIAASFSLLIGCIVFLPKLIELF</sequence>
<keyword evidence="21" id="KW-1185">Reference proteome</keyword>
<evidence type="ECO:0000256" key="10">
    <source>
        <dbReference type="ARBA" id="ARBA00022989"/>
    </source>
</evidence>
<keyword evidence="13" id="KW-0594">Phospholipid biosynthesis</keyword>
<organism evidence="20 21">
    <name type="scientific">Isobaculum melis</name>
    <dbReference type="NCBI Taxonomy" id="142588"/>
    <lineage>
        <taxon>Bacteria</taxon>
        <taxon>Bacillati</taxon>
        <taxon>Bacillota</taxon>
        <taxon>Bacilli</taxon>
        <taxon>Lactobacillales</taxon>
        <taxon>Carnobacteriaceae</taxon>
        <taxon>Isobaculum</taxon>
    </lineage>
</organism>
<reference evidence="20 21" key="1">
    <citation type="submission" date="2016-10" db="EMBL/GenBank/DDBJ databases">
        <authorList>
            <person name="de Groot N.N."/>
        </authorList>
    </citation>
    <scope>NUCLEOTIDE SEQUENCE [LARGE SCALE GENOMIC DNA]</scope>
    <source>
        <strain evidence="20 21">DSM 13760</strain>
    </source>
</reference>
<dbReference type="Pfam" id="PF01219">
    <property type="entry name" value="DAGK_prokar"/>
    <property type="match status" value="1"/>
</dbReference>
<evidence type="ECO:0000256" key="1">
    <source>
        <dbReference type="ARBA" id="ARBA00004651"/>
    </source>
</evidence>
<evidence type="ECO:0000256" key="5">
    <source>
        <dbReference type="ARBA" id="ARBA00022679"/>
    </source>
</evidence>
<evidence type="ECO:0000256" key="14">
    <source>
        <dbReference type="ARBA" id="ARBA00023264"/>
    </source>
</evidence>
<evidence type="ECO:0000256" key="4">
    <source>
        <dbReference type="ARBA" id="ARBA00022516"/>
    </source>
</evidence>
<dbReference type="PANTHER" id="PTHR34299">
    <property type="entry name" value="DIACYLGLYCEROL KINASE"/>
    <property type="match status" value="1"/>
</dbReference>
<dbReference type="GO" id="GO:0005524">
    <property type="term" value="F:ATP binding"/>
    <property type="evidence" value="ECO:0007669"/>
    <property type="project" value="UniProtKB-KW"/>
</dbReference>
<feature type="transmembrane region" description="Helical" evidence="19">
    <location>
        <begin position="37"/>
        <end position="53"/>
    </location>
</feature>
<evidence type="ECO:0000313" key="21">
    <source>
        <dbReference type="Proteomes" id="UP000198948"/>
    </source>
</evidence>
<dbReference type="InterPro" id="IPR033717">
    <property type="entry name" value="UDPK"/>
</dbReference>
<feature type="binding site" evidence="17">
    <location>
        <position position="32"/>
    </location>
    <ligand>
        <name>ATP</name>
        <dbReference type="ChEBI" id="CHEBI:30616"/>
    </ligand>
</feature>
<comment type="cofactor">
    <cofactor evidence="18">
        <name>Mg(2+)</name>
        <dbReference type="ChEBI" id="CHEBI:18420"/>
    </cofactor>
    <text evidence="18">Mn(2+), Zn(2+), Cd(2+) and Co(2+) support activity to lesser extents.</text>
</comment>
<evidence type="ECO:0000256" key="8">
    <source>
        <dbReference type="ARBA" id="ARBA00022777"/>
    </source>
</evidence>
<dbReference type="CDD" id="cd14265">
    <property type="entry name" value="UDPK_IM_like"/>
    <property type="match status" value="1"/>
</dbReference>
<feature type="binding site" evidence="18">
    <location>
        <position position="32"/>
    </location>
    <ligand>
        <name>a divalent metal cation</name>
        <dbReference type="ChEBI" id="CHEBI:60240"/>
    </ligand>
</feature>
<evidence type="ECO:0000256" key="19">
    <source>
        <dbReference type="SAM" id="Phobius"/>
    </source>
</evidence>
<evidence type="ECO:0000256" key="17">
    <source>
        <dbReference type="PIRSR" id="PIRSR600829-3"/>
    </source>
</evidence>
<dbReference type="InterPro" id="IPR036945">
    <property type="entry name" value="DAGK_sf"/>
</dbReference>
<gene>
    <name evidence="20" type="ORF">SAMN04488559_10319</name>
</gene>
<feature type="transmembrane region" description="Helical" evidence="19">
    <location>
        <begin position="59"/>
        <end position="79"/>
    </location>
</feature>
<evidence type="ECO:0000256" key="18">
    <source>
        <dbReference type="PIRSR" id="PIRSR600829-4"/>
    </source>
</evidence>
<evidence type="ECO:0000256" key="12">
    <source>
        <dbReference type="ARBA" id="ARBA00023136"/>
    </source>
</evidence>
<dbReference type="GO" id="GO:0008654">
    <property type="term" value="P:phospholipid biosynthetic process"/>
    <property type="evidence" value="ECO:0007669"/>
    <property type="project" value="UniProtKB-KW"/>
</dbReference>
<dbReference type="AlphaFoldDB" id="A0A1H9R3A3"/>
<dbReference type="PANTHER" id="PTHR34299:SF1">
    <property type="entry name" value="DIACYLGLYCEROL KINASE"/>
    <property type="match status" value="1"/>
</dbReference>
<comment type="subcellular location">
    <subcellularLocation>
        <location evidence="1">Cell membrane</location>
        <topology evidence="1">Multi-pass membrane protein</topology>
    </subcellularLocation>
</comment>
<dbReference type="Proteomes" id="UP000198948">
    <property type="component" value="Unassembled WGS sequence"/>
</dbReference>
<keyword evidence="3" id="KW-1003">Cell membrane</keyword>
<feature type="binding site" evidence="18">
    <location>
        <position position="80"/>
    </location>
    <ligand>
        <name>a divalent metal cation</name>
        <dbReference type="ChEBI" id="CHEBI:60240"/>
    </ligand>
</feature>
<evidence type="ECO:0000256" key="13">
    <source>
        <dbReference type="ARBA" id="ARBA00023209"/>
    </source>
</evidence>
<dbReference type="Gene3D" id="1.10.287.3610">
    <property type="match status" value="1"/>
</dbReference>
<keyword evidence="6 19" id="KW-0812">Transmembrane</keyword>
<keyword evidence="14" id="KW-1208">Phospholipid metabolism</keyword>
<evidence type="ECO:0000256" key="11">
    <source>
        <dbReference type="ARBA" id="ARBA00023098"/>
    </source>
</evidence>
<proteinExistence type="inferred from homology"/>
<feature type="binding site" evidence="17">
    <location>
        <begin position="99"/>
        <end position="100"/>
    </location>
    <ligand>
        <name>ATP</name>
        <dbReference type="ChEBI" id="CHEBI:30616"/>
    </ligand>
</feature>
<keyword evidence="18" id="KW-0460">Magnesium</keyword>
<feature type="binding site" evidence="16">
    <location>
        <position position="73"/>
    </location>
    <ligand>
        <name>substrate</name>
    </ligand>
</feature>
<protein>
    <submittedName>
        <fullName evidence="20">Diacylglycerol kinase (ATP)</fullName>
    </submittedName>
</protein>
<name>A0A1H9R3A3_9LACT</name>
<feature type="active site" description="Proton acceptor" evidence="15">
    <location>
        <position position="73"/>
    </location>
</feature>
<keyword evidence="9 17" id="KW-0067">ATP-binding</keyword>
<evidence type="ECO:0000256" key="15">
    <source>
        <dbReference type="PIRSR" id="PIRSR600829-1"/>
    </source>
</evidence>
<evidence type="ECO:0000256" key="9">
    <source>
        <dbReference type="ARBA" id="ARBA00022840"/>
    </source>
</evidence>
<feature type="binding site" evidence="17">
    <location>
        <position position="80"/>
    </location>
    <ligand>
        <name>ATP</name>
        <dbReference type="ChEBI" id="CHEBI:30616"/>
    </ligand>
</feature>
<comment type="similarity">
    <text evidence="2">Belongs to the bacterial diacylglycerol kinase family.</text>
</comment>
<dbReference type="GO" id="GO:0016301">
    <property type="term" value="F:kinase activity"/>
    <property type="evidence" value="ECO:0007669"/>
    <property type="project" value="UniProtKB-KW"/>
</dbReference>
<evidence type="ECO:0000256" key="6">
    <source>
        <dbReference type="ARBA" id="ARBA00022692"/>
    </source>
</evidence>
<keyword evidence="18" id="KW-0479">Metal-binding</keyword>
<keyword evidence="11" id="KW-0443">Lipid metabolism</keyword>
<keyword evidence="8 20" id="KW-0418">Kinase</keyword>
<dbReference type="GO" id="GO:0046872">
    <property type="term" value="F:metal ion binding"/>
    <property type="evidence" value="ECO:0007669"/>
    <property type="project" value="UniProtKB-KW"/>
</dbReference>
<evidence type="ECO:0000256" key="2">
    <source>
        <dbReference type="ARBA" id="ARBA00005967"/>
    </source>
</evidence>
<keyword evidence="4" id="KW-0444">Lipid biosynthesis</keyword>
<keyword evidence="12 19" id="KW-0472">Membrane</keyword>
<keyword evidence="10 19" id="KW-1133">Transmembrane helix</keyword>
<keyword evidence="5" id="KW-0808">Transferase</keyword>
<dbReference type="InterPro" id="IPR000829">
    <property type="entry name" value="DAGK"/>
</dbReference>
<accession>A0A1H9R3A3</accession>
<dbReference type="GO" id="GO:0005886">
    <property type="term" value="C:plasma membrane"/>
    <property type="evidence" value="ECO:0007669"/>
    <property type="project" value="UniProtKB-SubCell"/>
</dbReference>
<evidence type="ECO:0000256" key="16">
    <source>
        <dbReference type="PIRSR" id="PIRSR600829-2"/>
    </source>
</evidence>
<evidence type="ECO:0000256" key="7">
    <source>
        <dbReference type="ARBA" id="ARBA00022741"/>
    </source>
</evidence>
<dbReference type="EMBL" id="FOHA01000003">
    <property type="protein sequence ID" value="SER66985.1"/>
    <property type="molecule type" value="Genomic_DNA"/>
</dbReference>
<dbReference type="STRING" id="142588.SAMN04488559_10319"/>
<keyword evidence="7 17" id="KW-0547">Nucleotide-binding</keyword>
<feature type="transmembrane region" description="Helical" evidence="19">
    <location>
        <begin position="100"/>
        <end position="122"/>
    </location>
</feature>
<evidence type="ECO:0000313" key="20">
    <source>
        <dbReference type="EMBL" id="SER66985.1"/>
    </source>
</evidence>
<evidence type="ECO:0000256" key="3">
    <source>
        <dbReference type="ARBA" id="ARBA00022475"/>
    </source>
</evidence>